<accession>A0A1H3YYS1</accession>
<evidence type="ECO:0000313" key="1">
    <source>
        <dbReference type="EMBL" id="SEA16301.1"/>
    </source>
</evidence>
<dbReference type="STRING" id="37625.SAMN05660420_01436"/>
<dbReference type="Gene3D" id="3.30.160.250">
    <property type="match status" value="1"/>
</dbReference>
<dbReference type="RefSeq" id="WP_092346169.1">
    <property type="nucleotide sequence ID" value="NZ_FNQN01000003.1"/>
</dbReference>
<evidence type="ECO:0000313" key="2">
    <source>
        <dbReference type="Proteomes" id="UP000199409"/>
    </source>
</evidence>
<dbReference type="Proteomes" id="UP000199409">
    <property type="component" value="Unassembled WGS sequence"/>
</dbReference>
<dbReference type="AlphaFoldDB" id="A0A1H3YYS1"/>
<name>A0A1H3YYS1_9BACT</name>
<reference evidence="1 2" key="1">
    <citation type="submission" date="2016-10" db="EMBL/GenBank/DDBJ databases">
        <authorList>
            <person name="de Groot N.N."/>
        </authorList>
    </citation>
    <scope>NUCLEOTIDE SEQUENCE [LARGE SCALE GENOMIC DNA]</scope>
    <source>
        <strain evidence="1 2">DSM 7343</strain>
    </source>
</reference>
<keyword evidence="2" id="KW-1185">Reference proteome</keyword>
<organism evidence="1 2">
    <name type="scientific">Desulfuromusa kysingii</name>
    <dbReference type="NCBI Taxonomy" id="37625"/>
    <lineage>
        <taxon>Bacteria</taxon>
        <taxon>Pseudomonadati</taxon>
        <taxon>Thermodesulfobacteriota</taxon>
        <taxon>Desulfuromonadia</taxon>
        <taxon>Desulfuromonadales</taxon>
        <taxon>Geopsychrobacteraceae</taxon>
        <taxon>Desulfuromusa</taxon>
    </lineage>
</organism>
<proteinExistence type="predicted"/>
<dbReference type="SUPFAM" id="SSF143100">
    <property type="entry name" value="TTHA1013/TTHA0281-like"/>
    <property type="match status" value="1"/>
</dbReference>
<dbReference type="EMBL" id="FNQN01000003">
    <property type="protein sequence ID" value="SEA16301.1"/>
    <property type="molecule type" value="Genomic_DNA"/>
</dbReference>
<protein>
    <submittedName>
        <fullName evidence="1">Uncharacterized protein</fullName>
    </submittedName>
</protein>
<gene>
    <name evidence="1" type="ORF">SAMN05660420_01436</name>
</gene>
<sequence length="83" mass="9636">MTNRTGEITIDEVNVNDQIYMINKTYGYIAEHRNDDGEYWFIQFENIPEAFTQAIEVEQIEAMATDALETCIIVYLKLGKELP</sequence>
<dbReference type="InterPro" id="IPR035069">
    <property type="entry name" value="TTHA1013/TTHA0281-like"/>
</dbReference>